<name>A0A6J8C9Q9_MYTCO</name>
<proteinExistence type="predicted"/>
<evidence type="ECO:0000256" key="1">
    <source>
        <dbReference type="ARBA" id="ARBA00022723"/>
    </source>
</evidence>
<dbReference type="GO" id="GO:0003824">
    <property type="term" value="F:catalytic activity"/>
    <property type="evidence" value="ECO:0007669"/>
    <property type="project" value="InterPro"/>
</dbReference>
<dbReference type="Pfam" id="PF00628">
    <property type="entry name" value="PHD"/>
    <property type="match status" value="1"/>
</dbReference>
<keyword evidence="2" id="KW-0863">Zinc-finger</keyword>
<evidence type="ECO:0000256" key="3">
    <source>
        <dbReference type="ARBA" id="ARBA00022833"/>
    </source>
</evidence>
<dbReference type="Proteomes" id="UP000507470">
    <property type="component" value="Unassembled WGS sequence"/>
</dbReference>
<dbReference type="PANTHER" id="PTHR33395">
    <property type="entry name" value="TRANSCRIPTASE, PUTATIVE-RELATED-RELATED"/>
    <property type="match status" value="1"/>
</dbReference>
<dbReference type="AlphaFoldDB" id="A0A6J8C9Q9"/>
<dbReference type="Gene3D" id="3.60.10.10">
    <property type="entry name" value="Endonuclease/exonuclease/phosphatase"/>
    <property type="match status" value="1"/>
</dbReference>
<protein>
    <submittedName>
        <fullName evidence="7">Uncharacterized protein</fullName>
    </submittedName>
</protein>
<gene>
    <name evidence="7" type="ORF">MCOR_26814</name>
</gene>
<dbReference type="Gene3D" id="3.30.40.10">
    <property type="entry name" value="Zinc/RING finger domain, C3HC4 (zinc finger)"/>
    <property type="match status" value="1"/>
</dbReference>
<dbReference type="Pfam" id="PF14529">
    <property type="entry name" value="Exo_endo_phos_2"/>
    <property type="match status" value="1"/>
</dbReference>
<dbReference type="GO" id="GO:0061343">
    <property type="term" value="P:cell adhesion involved in heart morphogenesis"/>
    <property type="evidence" value="ECO:0007669"/>
    <property type="project" value="TreeGrafter"/>
</dbReference>
<feature type="domain" description="Endonuclease/exonuclease/phosphatase" evidence="6">
    <location>
        <begin position="311"/>
        <end position="426"/>
    </location>
</feature>
<dbReference type="EMBL" id="CACVKT020004831">
    <property type="protein sequence ID" value="CAC5391834.1"/>
    <property type="molecule type" value="Genomic_DNA"/>
</dbReference>
<dbReference type="InterPro" id="IPR013083">
    <property type="entry name" value="Znf_RING/FYVE/PHD"/>
</dbReference>
<dbReference type="SUPFAM" id="SSF57903">
    <property type="entry name" value="FYVE/PHD zinc finger"/>
    <property type="match status" value="1"/>
</dbReference>
<feature type="signal peptide" evidence="4">
    <location>
        <begin position="1"/>
        <end position="19"/>
    </location>
</feature>
<evidence type="ECO:0000256" key="2">
    <source>
        <dbReference type="ARBA" id="ARBA00022771"/>
    </source>
</evidence>
<keyword evidence="1" id="KW-0479">Metal-binding</keyword>
<sequence length="466" mass="53060">MLHNVLLSIFSVFTILLNCGNFSKPHVYENGGNDLCLQNELSISLSSQLYYWQLHVSSFKRPIFKSSDRSRHVHLLLKLLLSNQVETNPRPNNLNESSYPCTICSRECTWNQDAIVCDNCDKWCHAECVNISSSMYEKYGNTLALWSFLSTGNSVLTTNSFSCLSQTDSSAFSVSLNDNTDNIGNPVATSSPKPVATKINKRINRQTSLRVLNINFRSCKNKVAQIENLITSSKPDIIIGNETWLNKDVKSSEIFPSSLFEDVFRRDRECKEGGGVLIAIKKGIICQQIYYSKNVELIAAQIDITDSKSLIIVSVYRPPSKSDINYFKQMLLELNDLKLKFKNSTFWISGDLNLPDIDWPSMTIEGKMYPKEMNEIFLDLLNNLGLDQLVNFPTRKDNILDIFCTNQPNLITKIKSIPGISDHNIVLVDAICKPKRATQCPHKIFVWKKVDLEKLKYYQIILYMIC</sequence>
<evidence type="ECO:0000313" key="8">
    <source>
        <dbReference type="Proteomes" id="UP000507470"/>
    </source>
</evidence>
<dbReference type="SUPFAM" id="SSF56219">
    <property type="entry name" value="DNase I-like"/>
    <property type="match status" value="1"/>
</dbReference>
<evidence type="ECO:0000313" key="7">
    <source>
        <dbReference type="EMBL" id="CAC5391834.1"/>
    </source>
</evidence>
<keyword evidence="3" id="KW-0862">Zinc</keyword>
<dbReference type="GO" id="GO:0007508">
    <property type="term" value="P:larval heart development"/>
    <property type="evidence" value="ECO:0007669"/>
    <property type="project" value="TreeGrafter"/>
</dbReference>
<dbReference type="InterPro" id="IPR019787">
    <property type="entry name" value="Znf_PHD-finger"/>
</dbReference>
<organism evidence="7 8">
    <name type="scientific">Mytilus coruscus</name>
    <name type="common">Sea mussel</name>
    <dbReference type="NCBI Taxonomy" id="42192"/>
    <lineage>
        <taxon>Eukaryota</taxon>
        <taxon>Metazoa</taxon>
        <taxon>Spiralia</taxon>
        <taxon>Lophotrochozoa</taxon>
        <taxon>Mollusca</taxon>
        <taxon>Bivalvia</taxon>
        <taxon>Autobranchia</taxon>
        <taxon>Pteriomorphia</taxon>
        <taxon>Mytilida</taxon>
        <taxon>Mytiloidea</taxon>
        <taxon>Mytilidae</taxon>
        <taxon>Mytilinae</taxon>
        <taxon>Mytilus</taxon>
    </lineage>
</organism>
<accession>A0A6J8C9Q9</accession>
<dbReference type="PANTHER" id="PTHR33395:SF22">
    <property type="entry name" value="REVERSE TRANSCRIPTASE DOMAIN-CONTAINING PROTEIN"/>
    <property type="match status" value="1"/>
</dbReference>
<evidence type="ECO:0000259" key="5">
    <source>
        <dbReference type="Pfam" id="PF00628"/>
    </source>
</evidence>
<dbReference type="GO" id="GO:0008270">
    <property type="term" value="F:zinc ion binding"/>
    <property type="evidence" value="ECO:0007669"/>
    <property type="project" value="UniProtKB-KW"/>
</dbReference>
<keyword evidence="8" id="KW-1185">Reference proteome</keyword>
<evidence type="ECO:0000256" key="4">
    <source>
        <dbReference type="SAM" id="SignalP"/>
    </source>
</evidence>
<dbReference type="OrthoDB" id="6157628at2759"/>
<reference evidence="7 8" key="1">
    <citation type="submission" date="2020-06" db="EMBL/GenBank/DDBJ databases">
        <authorList>
            <person name="Li R."/>
            <person name="Bekaert M."/>
        </authorList>
    </citation>
    <scope>NUCLEOTIDE SEQUENCE [LARGE SCALE GENOMIC DNA]</scope>
    <source>
        <strain evidence="8">wild</strain>
    </source>
</reference>
<dbReference type="GO" id="GO:0031012">
    <property type="term" value="C:extracellular matrix"/>
    <property type="evidence" value="ECO:0007669"/>
    <property type="project" value="TreeGrafter"/>
</dbReference>
<keyword evidence="4" id="KW-0732">Signal</keyword>
<dbReference type="InterPro" id="IPR005135">
    <property type="entry name" value="Endo/exonuclease/phosphatase"/>
</dbReference>
<evidence type="ECO:0000259" key="6">
    <source>
        <dbReference type="Pfam" id="PF14529"/>
    </source>
</evidence>
<dbReference type="InterPro" id="IPR036691">
    <property type="entry name" value="Endo/exonu/phosph_ase_sf"/>
</dbReference>
<dbReference type="InterPro" id="IPR011011">
    <property type="entry name" value="Znf_FYVE_PHD"/>
</dbReference>
<feature type="chain" id="PRO_5027065158" evidence="4">
    <location>
        <begin position="20"/>
        <end position="466"/>
    </location>
</feature>
<feature type="domain" description="PHD-type" evidence="5">
    <location>
        <begin position="101"/>
        <end position="138"/>
    </location>
</feature>